<evidence type="ECO:0000256" key="1">
    <source>
        <dbReference type="ARBA" id="ARBA00022670"/>
    </source>
</evidence>
<evidence type="ECO:0000256" key="4">
    <source>
        <dbReference type="ARBA" id="ARBA00022833"/>
    </source>
</evidence>
<dbReference type="STRING" id="1298598.JCM21714_1705"/>
<dbReference type="PANTHER" id="PTHR34858:SF1">
    <property type="entry name" value="CYSO-CYSTEINE PEPTIDASE"/>
    <property type="match status" value="1"/>
</dbReference>
<proteinExistence type="predicted"/>
<dbReference type="Gene3D" id="3.40.140.10">
    <property type="entry name" value="Cytidine Deaminase, domain 2"/>
    <property type="match status" value="1"/>
</dbReference>
<protein>
    <recommendedName>
        <fullName evidence="6">JAB domain-containing protein</fullName>
    </recommendedName>
</protein>
<keyword evidence="2" id="KW-0479">Metal-binding</keyword>
<dbReference type="GO" id="GO:0008235">
    <property type="term" value="F:metalloexopeptidase activity"/>
    <property type="evidence" value="ECO:0007669"/>
    <property type="project" value="TreeGrafter"/>
</dbReference>
<organism evidence="7 8">
    <name type="scientific">Gracilibacillus boraciitolerans JCM 21714</name>
    <dbReference type="NCBI Taxonomy" id="1298598"/>
    <lineage>
        <taxon>Bacteria</taxon>
        <taxon>Bacillati</taxon>
        <taxon>Bacillota</taxon>
        <taxon>Bacilli</taxon>
        <taxon>Bacillales</taxon>
        <taxon>Bacillaceae</taxon>
        <taxon>Gracilibacillus</taxon>
    </lineage>
</organism>
<evidence type="ECO:0000313" key="7">
    <source>
        <dbReference type="EMBL" id="GAE92694.1"/>
    </source>
</evidence>
<keyword evidence="8" id="KW-1185">Reference proteome</keyword>
<dbReference type="CDD" id="cd08070">
    <property type="entry name" value="MPN_like"/>
    <property type="match status" value="1"/>
</dbReference>
<keyword evidence="5" id="KW-0482">Metalloprotease</keyword>
<dbReference type="InterPro" id="IPR028090">
    <property type="entry name" value="JAB_dom_prok"/>
</dbReference>
<comment type="caution">
    <text evidence="7">The sequence shown here is derived from an EMBL/GenBank/DDBJ whole genome shotgun (WGS) entry which is preliminary data.</text>
</comment>
<dbReference type="EMBL" id="BAVS01000006">
    <property type="protein sequence ID" value="GAE92694.1"/>
    <property type="molecule type" value="Genomic_DNA"/>
</dbReference>
<dbReference type="GO" id="GO:0006508">
    <property type="term" value="P:proteolysis"/>
    <property type="evidence" value="ECO:0007669"/>
    <property type="project" value="UniProtKB-KW"/>
</dbReference>
<evidence type="ECO:0000256" key="5">
    <source>
        <dbReference type="ARBA" id="ARBA00023049"/>
    </source>
</evidence>
<evidence type="ECO:0000256" key="2">
    <source>
        <dbReference type="ARBA" id="ARBA00022723"/>
    </source>
</evidence>
<evidence type="ECO:0000313" key="8">
    <source>
        <dbReference type="Proteomes" id="UP000019102"/>
    </source>
</evidence>
<dbReference type="Pfam" id="PF14464">
    <property type="entry name" value="Prok-JAB"/>
    <property type="match status" value="1"/>
</dbReference>
<name>W4VIW0_9BACI</name>
<reference evidence="7 8" key="1">
    <citation type="journal article" date="2014" name="Genome Announc.">
        <title>Draft Genome Sequence of the Boron-Tolerant and Moderately Halotolerant Bacterium Gracilibacillus boraciitolerans JCM 21714T.</title>
        <authorList>
            <person name="Ahmed I."/>
            <person name="Oshima K."/>
            <person name="Suda W."/>
            <person name="Kitamura K."/>
            <person name="Iida T."/>
            <person name="Ohmori Y."/>
            <person name="Fujiwara T."/>
            <person name="Hattori M."/>
            <person name="Ohkuma M."/>
        </authorList>
    </citation>
    <scope>NUCLEOTIDE SEQUENCE [LARGE SCALE GENOMIC DNA]</scope>
    <source>
        <strain evidence="7 8">JCM 21714</strain>
    </source>
</reference>
<feature type="domain" description="JAB" evidence="6">
    <location>
        <begin position="11"/>
        <end position="109"/>
    </location>
</feature>
<keyword evidence="3" id="KW-0378">Hydrolase</keyword>
<dbReference type="eggNOG" id="COG1310">
    <property type="taxonomic scope" value="Bacteria"/>
</dbReference>
<dbReference type="RefSeq" id="WP_035722750.1">
    <property type="nucleotide sequence ID" value="NZ_BAVS01000006.1"/>
</dbReference>
<dbReference type="AlphaFoldDB" id="W4VIW0"/>
<dbReference type="SUPFAM" id="SSF102712">
    <property type="entry name" value="JAB1/MPN domain"/>
    <property type="match status" value="1"/>
</dbReference>
<keyword evidence="1" id="KW-0645">Protease</keyword>
<evidence type="ECO:0000256" key="3">
    <source>
        <dbReference type="ARBA" id="ARBA00022801"/>
    </source>
</evidence>
<sequence length="135" mass="15752">MEKIIEVPFVIYQEIVKEGQNKLPNEACGLITGKSKKVLTFWPLVNEAHSSHRYYVSKEIVQQNLQKMYKKEEQLLAIFHTHPTTAPVPSPYDIKNHPDDSVDMVIVSYKFDQPKLKWYTKVSSQFKNISWSLVK</sequence>
<dbReference type="GO" id="GO:0008270">
    <property type="term" value="F:zinc ion binding"/>
    <property type="evidence" value="ECO:0007669"/>
    <property type="project" value="TreeGrafter"/>
</dbReference>
<dbReference type="Proteomes" id="UP000019102">
    <property type="component" value="Unassembled WGS sequence"/>
</dbReference>
<gene>
    <name evidence="7" type="ORF">JCM21714_1705</name>
</gene>
<accession>W4VIW0</accession>
<keyword evidence="4" id="KW-0862">Zinc</keyword>
<evidence type="ECO:0000259" key="6">
    <source>
        <dbReference type="Pfam" id="PF14464"/>
    </source>
</evidence>
<dbReference type="InterPro" id="IPR051929">
    <property type="entry name" value="VirAsm_ModProt"/>
</dbReference>
<dbReference type="PANTHER" id="PTHR34858">
    <property type="entry name" value="CYSO-CYSTEINE PEPTIDASE"/>
    <property type="match status" value="1"/>
</dbReference>